<dbReference type="InterPro" id="IPR019734">
    <property type="entry name" value="TPR_rpt"/>
</dbReference>
<evidence type="ECO:0000313" key="2">
    <source>
        <dbReference type="EMBL" id="TDG11869.1"/>
    </source>
</evidence>
<evidence type="ECO:0000256" key="1">
    <source>
        <dbReference type="SAM" id="SignalP"/>
    </source>
</evidence>
<gene>
    <name evidence="2" type="ORF">E2F43_15995</name>
</gene>
<dbReference type="InterPro" id="IPR011990">
    <property type="entry name" value="TPR-like_helical_dom_sf"/>
</dbReference>
<dbReference type="Proteomes" id="UP000295554">
    <property type="component" value="Unassembled WGS sequence"/>
</dbReference>
<feature type="chain" id="PRO_5020465925" evidence="1">
    <location>
        <begin position="25"/>
        <end position="218"/>
    </location>
</feature>
<dbReference type="SUPFAM" id="SSF48452">
    <property type="entry name" value="TPR-like"/>
    <property type="match status" value="1"/>
</dbReference>
<proteinExistence type="predicted"/>
<dbReference type="AlphaFoldDB" id="A0A4R5LNE4"/>
<protein>
    <submittedName>
        <fullName evidence="2">Uncharacterized protein</fullName>
    </submittedName>
</protein>
<dbReference type="RefSeq" id="WP_133214530.1">
    <property type="nucleotide sequence ID" value="NZ_SMSE01000004.1"/>
</dbReference>
<reference evidence="2 3" key="1">
    <citation type="submission" date="2019-03" db="EMBL/GenBank/DDBJ databases">
        <title>Seongchinamella monodicae gen. nov., sp. nov., a novel member of the Gammaproteobacteria isolated from a tidal mudflat of beach.</title>
        <authorList>
            <person name="Yang H.G."/>
            <person name="Kang J.W."/>
            <person name="Lee S.D."/>
        </authorList>
    </citation>
    <scope>NUCLEOTIDE SEQUENCE [LARGE SCALE GENOMIC DNA]</scope>
    <source>
        <strain evidence="2 3">GH4-78</strain>
    </source>
</reference>
<comment type="caution">
    <text evidence="2">The sequence shown here is derived from an EMBL/GenBank/DDBJ whole genome shotgun (WGS) entry which is preliminary data.</text>
</comment>
<evidence type="ECO:0000313" key="3">
    <source>
        <dbReference type="Proteomes" id="UP000295554"/>
    </source>
</evidence>
<dbReference type="Gene3D" id="1.25.40.10">
    <property type="entry name" value="Tetratricopeptide repeat domain"/>
    <property type="match status" value="1"/>
</dbReference>
<dbReference type="EMBL" id="SMSE01000004">
    <property type="protein sequence ID" value="TDG11869.1"/>
    <property type="molecule type" value="Genomic_DNA"/>
</dbReference>
<organism evidence="2 3">
    <name type="scientific">Seongchinamella unica</name>
    <dbReference type="NCBI Taxonomy" id="2547392"/>
    <lineage>
        <taxon>Bacteria</taxon>
        <taxon>Pseudomonadati</taxon>
        <taxon>Pseudomonadota</taxon>
        <taxon>Gammaproteobacteria</taxon>
        <taxon>Cellvibrionales</taxon>
        <taxon>Halieaceae</taxon>
        <taxon>Seongchinamella</taxon>
    </lineage>
</organism>
<sequence>MRAGTIRSALMAGVVALCGTAARADISPEAASVQASWDQINFGTGGDAKQEAMLGLVKECEMLTSAHGDDPELLTWCGIANSSYAGMASALSAMKYAKAARADLEKAIALNPTVLSGSAQTSLGTLYARVPGWPIGFGDDDKAEKLLLQGLEANPDGMPSNFFYADFLLEKDQYAEARKHLDKALSAPPRPDRPLADQGRKAEIQALMAKLDQTTGGK</sequence>
<dbReference type="Pfam" id="PF13181">
    <property type="entry name" value="TPR_8"/>
    <property type="match status" value="2"/>
</dbReference>
<keyword evidence="3" id="KW-1185">Reference proteome</keyword>
<keyword evidence="1" id="KW-0732">Signal</keyword>
<dbReference type="OrthoDB" id="9812424at2"/>
<feature type="signal peptide" evidence="1">
    <location>
        <begin position="1"/>
        <end position="24"/>
    </location>
</feature>
<name>A0A4R5LNE4_9GAMM</name>
<accession>A0A4R5LNE4</accession>